<dbReference type="Pfam" id="PF13740">
    <property type="entry name" value="ACT_6"/>
    <property type="match status" value="1"/>
</dbReference>
<protein>
    <submittedName>
        <fullName evidence="1">Glycine cleavage system transcriptional antiactivator GcvR</fullName>
    </submittedName>
</protein>
<dbReference type="InterPro" id="IPR016867">
    <property type="entry name" value="GcvR"/>
</dbReference>
<dbReference type="Gene3D" id="3.30.70.260">
    <property type="match status" value="2"/>
</dbReference>
<organism evidence="1">
    <name type="scientific">hydrothermal vent metagenome</name>
    <dbReference type="NCBI Taxonomy" id="652676"/>
    <lineage>
        <taxon>unclassified sequences</taxon>
        <taxon>metagenomes</taxon>
        <taxon>ecological metagenomes</taxon>
    </lineage>
</organism>
<dbReference type="InterPro" id="IPR045865">
    <property type="entry name" value="ACT-like_dom_sf"/>
</dbReference>
<proteinExistence type="predicted"/>
<reference evidence="1" key="1">
    <citation type="submission" date="2018-06" db="EMBL/GenBank/DDBJ databases">
        <authorList>
            <person name="Zhirakovskaya E."/>
        </authorList>
    </citation>
    <scope>NUCLEOTIDE SEQUENCE</scope>
</reference>
<dbReference type="CDD" id="cd04869">
    <property type="entry name" value="ACT_GcvR_2"/>
    <property type="match status" value="1"/>
</dbReference>
<sequence>MSNLLVLSALGHDKPGLVTQLSNTILSYGCNIVDSRMTVLGGEFAIITLISGNWNNVAKLESSLPSLQETLNLSVSCTRTDKRQSNKDALPYSVEVIALDHQGIVHELAEFFSSRDINIYELYTGSYHAAHTGTAMFTLNMILEIPAKMQIAVLRDEFLEYCDQLNLDAVIEPIKA</sequence>
<dbReference type="InterPro" id="IPR050990">
    <property type="entry name" value="UPF0237/GcvR_regulator"/>
</dbReference>
<accession>A0A3B1AKT2</accession>
<dbReference type="PANTHER" id="PTHR34875:SF5">
    <property type="entry name" value="GLYCINE CLEAVAGE SYSTEM TRANSCRIPTIONAL REPRESSOR"/>
    <property type="match status" value="1"/>
</dbReference>
<dbReference type="AlphaFoldDB" id="A0A3B1AKT2"/>
<dbReference type="EMBL" id="UOFS01000039">
    <property type="protein sequence ID" value="VAW98959.1"/>
    <property type="molecule type" value="Genomic_DNA"/>
</dbReference>
<name>A0A3B1AKT2_9ZZZZ</name>
<dbReference type="SUPFAM" id="SSF55021">
    <property type="entry name" value="ACT-like"/>
    <property type="match status" value="2"/>
</dbReference>
<dbReference type="PIRSF" id="PIRSF028103">
    <property type="entry name" value="GcvR"/>
    <property type="match status" value="1"/>
</dbReference>
<dbReference type="GO" id="GO:0006355">
    <property type="term" value="P:regulation of DNA-templated transcription"/>
    <property type="evidence" value="ECO:0007669"/>
    <property type="project" value="InterPro"/>
</dbReference>
<gene>
    <name evidence="1" type="ORF">MNBD_GAMMA22-1379</name>
</gene>
<evidence type="ECO:0000313" key="1">
    <source>
        <dbReference type="EMBL" id="VAW98959.1"/>
    </source>
</evidence>
<dbReference type="PANTHER" id="PTHR34875">
    <property type="entry name" value="UPF0237 PROTEIN MJ1558"/>
    <property type="match status" value="1"/>
</dbReference>